<dbReference type="AlphaFoldDB" id="A0A875RZT2"/>
<dbReference type="UniPathway" id="UPA00049">
    <property type="reaction ID" value="UER00059"/>
</dbReference>
<gene>
    <name evidence="16" type="primary">ILV2</name>
    <name evidence="16" type="ORF">FOA43_000702</name>
</gene>
<evidence type="ECO:0000259" key="15">
    <source>
        <dbReference type="Pfam" id="PF02776"/>
    </source>
</evidence>
<dbReference type="PANTHER" id="PTHR18968:SF13">
    <property type="entry name" value="ACETOLACTATE SYNTHASE CATALYTIC SUBUNIT, MITOCHONDRIAL"/>
    <property type="match status" value="1"/>
</dbReference>
<dbReference type="InterPro" id="IPR012000">
    <property type="entry name" value="Thiamin_PyroP_enz_cen_dom"/>
</dbReference>
<dbReference type="GO" id="GO:0000287">
    <property type="term" value="F:magnesium ion binding"/>
    <property type="evidence" value="ECO:0007669"/>
    <property type="project" value="UniProtKB-UniRule"/>
</dbReference>
<organism evidence="16 17">
    <name type="scientific">Eeniella nana</name>
    <name type="common">Yeast</name>
    <name type="synonym">Brettanomyces nanus</name>
    <dbReference type="NCBI Taxonomy" id="13502"/>
    <lineage>
        <taxon>Eukaryota</taxon>
        <taxon>Fungi</taxon>
        <taxon>Dikarya</taxon>
        <taxon>Ascomycota</taxon>
        <taxon>Saccharomycotina</taxon>
        <taxon>Pichiomycetes</taxon>
        <taxon>Pichiales</taxon>
        <taxon>Pichiaceae</taxon>
        <taxon>Brettanomyces</taxon>
    </lineage>
</organism>
<dbReference type="FunFam" id="3.40.50.1220:FF:000008">
    <property type="entry name" value="Acetolactate synthase"/>
    <property type="match status" value="1"/>
</dbReference>
<dbReference type="InterPro" id="IPR000399">
    <property type="entry name" value="TPP-bd_CS"/>
</dbReference>
<accession>A0A875RZT2</accession>
<comment type="pathway">
    <text evidence="1 12">Amino-acid biosynthesis; L-isoleucine biosynthesis; L-isoleucine from 2-oxobutanoate: step 1/4.</text>
</comment>
<dbReference type="FunFam" id="3.40.50.970:FF:000053">
    <property type="entry name" value="Acetolactate synthase, mitochondrial"/>
    <property type="match status" value="1"/>
</dbReference>
<dbReference type="InterPro" id="IPR011766">
    <property type="entry name" value="TPP_enzyme_TPP-bd"/>
</dbReference>
<proteinExistence type="inferred from homology"/>
<dbReference type="Gene3D" id="3.40.50.1220">
    <property type="entry name" value="TPP-binding domain"/>
    <property type="match status" value="1"/>
</dbReference>
<evidence type="ECO:0000256" key="1">
    <source>
        <dbReference type="ARBA" id="ARBA00004974"/>
    </source>
</evidence>
<comment type="cofactor">
    <cofactor evidence="12">
        <name>thiamine diphosphate</name>
        <dbReference type="ChEBI" id="CHEBI:58937"/>
    </cofactor>
    <text evidence="12">Binds 1 thiamine pyrophosphate per subunit.</text>
</comment>
<protein>
    <recommendedName>
        <fullName evidence="4 12">Acetolactate synthase</fullName>
        <ecNumber evidence="4 12">2.2.1.6</ecNumber>
    </recommendedName>
</protein>
<dbReference type="GO" id="GO:0030976">
    <property type="term" value="F:thiamine pyrophosphate binding"/>
    <property type="evidence" value="ECO:0007669"/>
    <property type="project" value="UniProtKB-UniRule"/>
</dbReference>
<keyword evidence="17" id="KW-1185">Reference proteome</keyword>
<dbReference type="PROSITE" id="PS00187">
    <property type="entry name" value="TPP_ENZYMES"/>
    <property type="match status" value="1"/>
</dbReference>
<dbReference type="InterPro" id="IPR012846">
    <property type="entry name" value="Acetolactate_synth_lsu"/>
</dbReference>
<evidence type="ECO:0000259" key="13">
    <source>
        <dbReference type="Pfam" id="PF00205"/>
    </source>
</evidence>
<evidence type="ECO:0000313" key="16">
    <source>
        <dbReference type="EMBL" id="QPG73392.1"/>
    </source>
</evidence>
<dbReference type="NCBIfam" id="TIGR00118">
    <property type="entry name" value="acolac_lg"/>
    <property type="match status" value="1"/>
</dbReference>
<dbReference type="GO" id="GO:0003984">
    <property type="term" value="F:acetolactate synthase activity"/>
    <property type="evidence" value="ECO:0007669"/>
    <property type="project" value="UniProtKB-EC"/>
</dbReference>
<evidence type="ECO:0000256" key="8">
    <source>
        <dbReference type="ARBA" id="ARBA00022842"/>
    </source>
</evidence>
<dbReference type="GO" id="GO:0005948">
    <property type="term" value="C:acetolactate synthase complex"/>
    <property type="evidence" value="ECO:0007669"/>
    <property type="project" value="TreeGrafter"/>
</dbReference>
<dbReference type="GO" id="GO:0009097">
    <property type="term" value="P:isoleucine biosynthetic process"/>
    <property type="evidence" value="ECO:0007669"/>
    <property type="project" value="UniProtKB-UniPathway"/>
</dbReference>
<evidence type="ECO:0000256" key="3">
    <source>
        <dbReference type="ARBA" id="ARBA00007812"/>
    </source>
</evidence>
<dbReference type="Pfam" id="PF02776">
    <property type="entry name" value="TPP_enzyme_N"/>
    <property type="match status" value="1"/>
</dbReference>
<evidence type="ECO:0000256" key="7">
    <source>
        <dbReference type="ARBA" id="ARBA00022723"/>
    </source>
</evidence>
<dbReference type="KEGG" id="bnn:FOA43_000702"/>
<dbReference type="SUPFAM" id="SSF52518">
    <property type="entry name" value="Thiamin diphosphate-binding fold (THDP-binding)"/>
    <property type="match status" value="2"/>
</dbReference>
<dbReference type="InterPro" id="IPR012001">
    <property type="entry name" value="Thiamin_PyroP_enz_TPP-bd_dom"/>
</dbReference>
<dbReference type="GeneID" id="62194103"/>
<dbReference type="Pfam" id="PF02775">
    <property type="entry name" value="TPP_enzyme_C"/>
    <property type="match status" value="1"/>
</dbReference>
<evidence type="ECO:0000256" key="2">
    <source>
        <dbReference type="ARBA" id="ARBA00005025"/>
    </source>
</evidence>
<comment type="catalytic activity">
    <reaction evidence="12">
        <text>2 pyruvate + H(+) = (2S)-2-acetolactate + CO2</text>
        <dbReference type="Rhea" id="RHEA:25249"/>
        <dbReference type="ChEBI" id="CHEBI:15361"/>
        <dbReference type="ChEBI" id="CHEBI:15378"/>
        <dbReference type="ChEBI" id="CHEBI:16526"/>
        <dbReference type="ChEBI" id="CHEBI:58476"/>
        <dbReference type="EC" id="2.2.1.6"/>
    </reaction>
</comment>
<feature type="domain" description="Thiamine pyrophosphate enzyme TPP-binding" evidence="14">
    <location>
        <begin position="521"/>
        <end position="669"/>
    </location>
</feature>
<comment type="pathway">
    <text evidence="2 12">Amino-acid biosynthesis; L-valine biosynthesis; L-valine from pyruvate: step 1/4.</text>
</comment>
<evidence type="ECO:0000256" key="4">
    <source>
        <dbReference type="ARBA" id="ARBA00013145"/>
    </source>
</evidence>
<evidence type="ECO:0000313" key="17">
    <source>
        <dbReference type="Proteomes" id="UP000662931"/>
    </source>
</evidence>
<dbReference type="FunFam" id="3.40.50.970:FF:000007">
    <property type="entry name" value="Acetolactate synthase"/>
    <property type="match status" value="1"/>
</dbReference>
<keyword evidence="7 12" id="KW-0479">Metal-binding</keyword>
<dbReference type="CDD" id="cd07035">
    <property type="entry name" value="TPP_PYR_POX_like"/>
    <property type="match status" value="1"/>
</dbReference>
<dbReference type="OrthoDB" id="16262at2759"/>
<dbReference type="Proteomes" id="UP000662931">
    <property type="component" value="Chromosome 1"/>
</dbReference>
<dbReference type="GO" id="GO:0009099">
    <property type="term" value="P:L-valine biosynthetic process"/>
    <property type="evidence" value="ECO:0007669"/>
    <property type="project" value="UniProtKB-UniPathway"/>
</dbReference>
<evidence type="ECO:0000256" key="10">
    <source>
        <dbReference type="ARBA" id="ARBA00023052"/>
    </source>
</evidence>
<keyword evidence="10 12" id="KW-0786">Thiamine pyrophosphate</keyword>
<evidence type="ECO:0000256" key="5">
    <source>
        <dbReference type="ARBA" id="ARBA00022605"/>
    </source>
</evidence>
<feature type="domain" description="Thiamine pyrophosphate enzyme N-terminal TPP-binding" evidence="15">
    <location>
        <begin position="117"/>
        <end position="232"/>
    </location>
</feature>
<dbReference type="InterPro" id="IPR029061">
    <property type="entry name" value="THDP-binding"/>
</dbReference>
<evidence type="ECO:0000259" key="14">
    <source>
        <dbReference type="Pfam" id="PF02775"/>
    </source>
</evidence>
<evidence type="ECO:0000256" key="11">
    <source>
        <dbReference type="ARBA" id="ARBA00023304"/>
    </source>
</evidence>
<dbReference type="Pfam" id="PF00205">
    <property type="entry name" value="TPP_enzyme_M"/>
    <property type="match status" value="1"/>
</dbReference>
<evidence type="ECO:0000256" key="6">
    <source>
        <dbReference type="ARBA" id="ARBA00022679"/>
    </source>
</evidence>
<dbReference type="RefSeq" id="XP_038776957.1">
    <property type="nucleotide sequence ID" value="XM_038921029.1"/>
</dbReference>
<reference evidence="16" key="1">
    <citation type="submission" date="2020-10" db="EMBL/GenBank/DDBJ databases">
        <authorList>
            <person name="Roach M.J.R."/>
        </authorList>
    </citation>
    <scope>NUCLEOTIDE SEQUENCE</scope>
    <source>
        <strain evidence="16">CBS 1945</strain>
    </source>
</reference>
<dbReference type="PANTHER" id="PTHR18968">
    <property type="entry name" value="THIAMINE PYROPHOSPHATE ENZYMES"/>
    <property type="match status" value="1"/>
</dbReference>
<dbReference type="SUPFAM" id="SSF52467">
    <property type="entry name" value="DHS-like NAD/FAD-binding domain"/>
    <property type="match status" value="1"/>
</dbReference>
<dbReference type="InterPro" id="IPR029035">
    <property type="entry name" value="DHS-like_NAD/FAD-binding_dom"/>
</dbReference>
<dbReference type="GO" id="GO:0050660">
    <property type="term" value="F:flavin adenine dinucleotide binding"/>
    <property type="evidence" value="ECO:0007669"/>
    <property type="project" value="InterPro"/>
</dbReference>
<keyword evidence="11 12" id="KW-0100">Branched-chain amino acid biosynthesis</keyword>
<dbReference type="CDD" id="cd02015">
    <property type="entry name" value="TPP_AHAS"/>
    <property type="match status" value="1"/>
</dbReference>
<dbReference type="EMBL" id="CP064812">
    <property type="protein sequence ID" value="QPG73392.1"/>
    <property type="molecule type" value="Genomic_DNA"/>
</dbReference>
<dbReference type="UniPathway" id="UPA00047">
    <property type="reaction ID" value="UER00055"/>
</dbReference>
<dbReference type="InterPro" id="IPR045229">
    <property type="entry name" value="TPP_enz"/>
</dbReference>
<keyword evidence="6 12" id="KW-0808">Transferase</keyword>
<keyword evidence="9" id="KW-0809">Transit peptide</keyword>
<dbReference type="GO" id="GO:0005739">
    <property type="term" value="C:mitochondrion"/>
    <property type="evidence" value="ECO:0007669"/>
    <property type="project" value="TreeGrafter"/>
</dbReference>
<comment type="cofactor">
    <cofactor evidence="12">
        <name>Mg(2+)</name>
        <dbReference type="ChEBI" id="CHEBI:18420"/>
    </cofactor>
    <text evidence="12">Binds 1 Mg(2+) ion per subunit.</text>
</comment>
<dbReference type="InterPro" id="IPR039368">
    <property type="entry name" value="AHAS_TPP"/>
</dbReference>
<keyword evidence="8 12" id="KW-0460">Magnesium</keyword>
<feature type="domain" description="Thiamine pyrophosphate enzyme central" evidence="13">
    <location>
        <begin position="314"/>
        <end position="456"/>
    </location>
</feature>
<sequence length="713" mass="77720">MLCTTFPVSSRRAAISITKKLLRCNNSCASTHYKINSLYGVRHKSSAVHVRREQPSPAFNIINEEEDNDTEAAVEAAAATEHVCADTDGPSAAVMAHKRKLTPLFREVEMDDSMIGMTGGEIFHEMMVRHNVDTVFGYPGGAILPVYDAIYNSDKFKFVLPRNEQGAGHMAEGYAKVSGKTGVVLVTSGPGATNTVTAMTDALADGVPLVVFTGQVPTTAIGTDAFQEADVVGISRSCTKWNVMVRSVSELPRRINEAFEIAASGRPGPVLVDLPKDVTSAVLNHAIPTSSTIPNNALDTITRSAVTQFTTECIERAADLLNKAKKPVLYVGAGILNNPKGPQRLRELVDKAQIPVTTTLQGLGAFDQRDEKSLDMLGMHGSGTANMAIQNADLIIAMGARFDDRVTCNVSKFAPAAKLAAAEGRGGIIHFEISPKNINKVVEATEAIEGDVTRNLELFNQLVKPVKSRPEWFAQIKEWKRKFPYAYEHEDPGSPIKPQTLIKEINKQAIATGRETIITTGVGQHQMWAAQYITWTKPRTFLTSGGLGTMGFGLPAAIGAQVAKPDALVIDIDGDASFNMTLNELSSAVQAGTPIKIIILNNEEQGMVTQWQSLFYKHRYSHTHQQNPNFVKLAEAMGLKGARVSEQKDLSPAIAECLSYKDGPFLLEVMVEHKTPVLPMVPAGNGLEHFMSYNPKFEKEQKELRHKRTHGKY</sequence>
<dbReference type="EC" id="2.2.1.6" evidence="4 12"/>
<name>A0A875RZT2_EENNA</name>
<comment type="similarity">
    <text evidence="3 12">Belongs to the TPP enzyme family.</text>
</comment>
<evidence type="ECO:0000256" key="9">
    <source>
        <dbReference type="ARBA" id="ARBA00022946"/>
    </source>
</evidence>
<keyword evidence="5 12" id="KW-0028">Amino-acid biosynthesis</keyword>
<evidence type="ECO:0000256" key="12">
    <source>
        <dbReference type="RuleBase" id="RU003591"/>
    </source>
</evidence>
<dbReference type="Gene3D" id="3.40.50.970">
    <property type="match status" value="2"/>
</dbReference>